<evidence type="ECO:0000313" key="3">
    <source>
        <dbReference type="Proteomes" id="UP000019116"/>
    </source>
</evidence>
<protein>
    <submittedName>
        <fullName evidence="2">Uncharacterized protein</fullName>
    </submittedName>
</protein>
<feature type="region of interest" description="Disordered" evidence="1">
    <location>
        <begin position="6"/>
        <end position="46"/>
    </location>
</feature>
<dbReference type="PANTHER" id="PTHR35122">
    <property type="entry name" value="OSJNBA0093F12.14 PROTEIN"/>
    <property type="match status" value="1"/>
</dbReference>
<sequence>MAARALTAAGRRVAGRTGTTPLLASRRNGVSMNHSSASARREEEPYKDVRAAAAAMTGAQVEAALNRKNVEVLQGEEHVATVLPDETIGGALDGGEDAAWVPDQDTGVFGPAHVDTHGGGSAAAPPHLFGGATEGSAASSADQDTGAFVPADADADAYTDTHGGGARPAPPHLYGGVGGTASVLDQAVFVREEDIEDVEKPAAIDMGNANADVNGSIKNY</sequence>
<dbReference type="Gramene" id="TraesCAD_scaffold_067058_01G000200.1">
    <property type="protein sequence ID" value="TraesCAD_scaffold_067058_01G000200.1"/>
    <property type="gene ID" value="TraesCAD_scaffold_067058_01G000200"/>
</dbReference>
<feature type="compositionally biased region" description="Polar residues" evidence="1">
    <location>
        <begin position="17"/>
        <end position="38"/>
    </location>
</feature>
<dbReference type="Proteomes" id="UP000019116">
    <property type="component" value="Chromosome 7D"/>
</dbReference>
<dbReference type="Pfam" id="PF22272">
    <property type="entry name" value="LEA_3b"/>
    <property type="match status" value="2"/>
</dbReference>
<dbReference type="EnsemblPlants" id="TraesCS7D02G037100.1">
    <property type="protein sequence ID" value="TraesCS7D02G037100.1"/>
    <property type="gene ID" value="TraesCS7D02G037100"/>
</dbReference>
<dbReference type="AlphaFoldDB" id="A0A3B6TC15"/>
<dbReference type="Gramene" id="TraesJUL7D03G04325520.1">
    <property type="protein sequence ID" value="TraesJUL7D03G04325520.1"/>
    <property type="gene ID" value="TraesJUL7D03G04325520"/>
</dbReference>
<dbReference type="OMA" id="AAWVPDQ"/>
<reference evidence="2" key="1">
    <citation type="submission" date="2018-08" db="EMBL/GenBank/DDBJ databases">
        <authorList>
            <person name="Rossello M."/>
        </authorList>
    </citation>
    <scope>NUCLEOTIDE SEQUENCE [LARGE SCALE GENOMIC DNA]</scope>
    <source>
        <strain evidence="2">cv. Chinese Spring</strain>
    </source>
</reference>
<proteinExistence type="predicted"/>
<name>A0A3B6TC15_WHEAT</name>
<feature type="region of interest" description="Disordered" evidence="1">
    <location>
        <begin position="118"/>
        <end position="147"/>
    </location>
</feature>
<dbReference type="Gramene" id="TraesCS7D02G037100.1">
    <property type="protein sequence ID" value="TraesCS7D02G037100.1"/>
    <property type="gene ID" value="TraesCS7D02G037100"/>
</dbReference>
<dbReference type="KEGG" id="taes:123166376"/>
<dbReference type="Gramene" id="TraesRN7D0100083800.1">
    <property type="protein sequence ID" value="TraesRN7D0100083800.1"/>
    <property type="gene ID" value="TraesRN7D0100083800"/>
</dbReference>
<organism evidence="2">
    <name type="scientific">Triticum aestivum</name>
    <name type="common">Wheat</name>
    <dbReference type="NCBI Taxonomy" id="4565"/>
    <lineage>
        <taxon>Eukaryota</taxon>
        <taxon>Viridiplantae</taxon>
        <taxon>Streptophyta</taxon>
        <taxon>Embryophyta</taxon>
        <taxon>Tracheophyta</taxon>
        <taxon>Spermatophyta</taxon>
        <taxon>Magnoliopsida</taxon>
        <taxon>Liliopsida</taxon>
        <taxon>Poales</taxon>
        <taxon>Poaceae</taxon>
        <taxon>BOP clade</taxon>
        <taxon>Pooideae</taxon>
        <taxon>Triticodae</taxon>
        <taxon>Triticeae</taxon>
        <taxon>Triticinae</taxon>
        <taxon>Triticum</taxon>
    </lineage>
</organism>
<dbReference type="Gramene" id="TraesWEE_scaffold_025985_01G000400.1">
    <property type="protein sequence ID" value="TraesWEE_scaffold_025985_01G000400.1"/>
    <property type="gene ID" value="TraesWEE_scaffold_025985_01G000400"/>
</dbReference>
<dbReference type="Gramene" id="TraesARI7D03G04356950.1">
    <property type="protein sequence ID" value="TraesARI7D03G04356950.1"/>
    <property type="gene ID" value="TraesARI7D03G04356950"/>
</dbReference>
<keyword evidence="3" id="KW-1185">Reference proteome</keyword>
<evidence type="ECO:0000256" key="1">
    <source>
        <dbReference type="SAM" id="MobiDB-lite"/>
    </source>
</evidence>
<dbReference type="Gramene" id="TraesCS7D03G0084500.1">
    <property type="protein sequence ID" value="TraesCS7D03G0084500.1.CDS"/>
    <property type="gene ID" value="TraesCS7D03G0084500"/>
</dbReference>
<reference evidence="2" key="2">
    <citation type="submission" date="2018-10" db="UniProtKB">
        <authorList>
            <consortium name="EnsemblPlants"/>
        </authorList>
    </citation>
    <scope>IDENTIFICATION</scope>
</reference>
<dbReference type="GeneID" id="123166376"/>
<dbReference type="Gramene" id="TraesSTA7D03G04275680.1">
    <property type="protein sequence ID" value="TraesSTA7D03G04275680.1"/>
    <property type="gene ID" value="TraesSTA7D03G04275680"/>
</dbReference>
<dbReference type="Gramene" id="TraesROB_scaffold_025967_01G000400.1">
    <property type="protein sequence ID" value="TraesROB_scaffold_025967_01G000400.1"/>
    <property type="gene ID" value="TraesROB_scaffold_025967_01G000400"/>
</dbReference>
<dbReference type="Gramene" id="TraesPARA_EIv1.0_2511500.1">
    <property type="protein sequence ID" value="TraesPARA_EIv1.0_2511500.1.CDS"/>
    <property type="gene ID" value="TraesPARA_EIv1.0_2511500"/>
</dbReference>
<dbReference type="Gramene" id="TraesLDM7D03G04289620.1">
    <property type="protein sequence ID" value="TraesLDM7D03G04289620.1"/>
    <property type="gene ID" value="TraesLDM7D03G04289620"/>
</dbReference>
<dbReference type="PANTHER" id="PTHR35122:SF1">
    <property type="entry name" value="OS03G0627000 PROTEIN"/>
    <property type="match status" value="1"/>
</dbReference>
<evidence type="ECO:0000313" key="2">
    <source>
        <dbReference type="EnsemblPlants" id="TraesCS7D02G037100.1"/>
    </source>
</evidence>
<dbReference type="Gramene" id="TraesNOR7D03G04330610.1">
    <property type="protein sequence ID" value="TraesNOR7D03G04330610.1"/>
    <property type="gene ID" value="TraesNOR7D03G04330610"/>
</dbReference>
<dbReference type="RefSeq" id="XP_044440107.1">
    <property type="nucleotide sequence ID" value="XM_044584172.1"/>
</dbReference>
<dbReference type="InterPro" id="IPR039291">
    <property type="entry name" value="At5g17165-like"/>
</dbReference>
<dbReference type="Gramene" id="TraesMAC7D03G04274250.1">
    <property type="protein sequence ID" value="TraesMAC7D03G04274250.1"/>
    <property type="gene ID" value="TraesMAC7D03G04274250"/>
</dbReference>
<dbReference type="Gramene" id="TraesCLE_scaffold_029675_01G000200.1">
    <property type="protein sequence ID" value="TraesCLE_scaffold_029675_01G000200.1"/>
    <property type="gene ID" value="TraesCLE_scaffold_029675_01G000200"/>
</dbReference>
<dbReference type="Gramene" id="TraesLAC7D03G04230400.1">
    <property type="protein sequence ID" value="TraesLAC7D03G04230400.1"/>
    <property type="gene ID" value="TraesLAC7D03G04230400"/>
</dbReference>
<dbReference type="Gramene" id="TraesJAG7D03G04265310.1">
    <property type="protein sequence ID" value="TraesJAG7D03G04265310.1"/>
    <property type="gene ID" value="TraesJAG7D03G04265310"/>
</dbReference>
<gene>
    <name evidence="2" type="primary">LOC123166376</name>
</gene>
<dbReference type="Gramene" id="TraesSYM7D03G04335550.1">
    <property type="protein sequence ID" value="TraesSYM7D03G04335550.1"/>
    <property type="gene ID" value="TraesSYM7D03G04335550"/>
</dbReference>
<accession>A0A3B6TC15</accession>